<dbReference type="PROSITE" id="PS50405">
    <property type="entry name" value="GST_CTER"/>
    <property type="match status" value="1"/>
</dbReference>
<evidence type="ECO:0000313" key="4">
    <source>
        <dbReference type="EMBL" id="PAX51661.1"/>
    </source>
</evidence>
<gene>
    <name evidence="4" type="ORF">CK510_23610</name>
</gene>
<dbReference type="InterPro" id="IPR036282">
    <property type="entry name" value="Glutathione-S-Trfase_C_sf"/>
</dbReference>
<dbReference type="Gene3D" id="1.20.1050.10">
    <property type="match status" value="1"/>
</dbReference>
<feature type="domain" description="GST N-terminal" evidence="2">
    <location>
        <begin position="1"/>
        <end position="80"/>
    </location>
</feature>
<keyword evidence="4" id="KW-0808">Transferase</keyword>
<feature type="domain" description="GST C-terminal" evidence="3">
    <location>
        <begin position="85"/>
        <end position="206"/>
    </location>
</feature>
<evidence type="ECO:0000313" key="5">
    <source>
        <dbReference type="Proteomes" id="UP000218238"/>
    </source>
</evidence>
<dbReference type="PANTHER" id="PTHR43969">
    <property type="entry name" value="GLUTATHIONE S TRANSFERASE D10, ISOFORM A-RELATED"/>
    <property type="match status" value="1"/>
</dbReference>
<dbReference type="RefSeq" id="WP_095724004.1">
    <property type="nucleotide sequence ID" value="NZ_NTFS01000355.1"/>
</dbReference>
<evidence type="ECO:0000259" key="3">
    <source>
        <dbReference type="PROSITE" id="PS50405"/>
    </source>
</evidence>
<sequence>MLKFYYNSRSPMARRVWLGLLEKGIEFEPILMRLNGDQMQSEYLGLNPFHHVPVIVDGDFRVIESLAILDYLEAKYPIPALSPKEPQALATVKIVQMVSSNELLPKLITLLFENEDSPKYVHAKQHIDIVLKFWSEILGDNLYFGGDSISLADIIAGTDISMLKNIDIGLSNYPRVNNWLQRLMQREVWQKTELTEEELKQFKRVFMILNRRKNREK</sequence>
<dbReference type="OrthoDB" id="465590at2"/>
<dbReference type="GO" id="GO:0006749">
    <property type="term" value="P:glutathione metabolic process"/>
    <property type="evidence" value="ECO:0007669"/>
    <property type="project" value="TreeGrafter"/>
</dbReference>
<dbReference type="PANTHER" id="PTHR43969:SF9">
    <property type="entry name" value="GLUTATHIONE S TRANSFERASE D10, ISOFORM A-RELATED"/>
    <property type="match status" value="1"/>
</dbReference>
<reference evidence="4 5" key="1">
    <citation type="submission" date="2017-08" db="EMBL/GenBank/DDBJ databases">
        <title>Draft genome sequence of filamentous cyanobacterium Calothrix elsteri CCALA 953.</title>
        <authorList>
            <person name="Gagunashvili A.N."/>
            <person name="Elster J."/>
            <person name="Andresson O.S."/>
        </authorList>
    </citation>
    <scope>NUCLEOTIDE SEQUENCE [LARGE SCALE GENOMIC DNA]</scope>
    <source>
        <strain evidence="4 5">CCALA 953</strain>
    </source>
</reference>
<comment type="subunit">
    <text evidence="1">Homodimer.</text>
</comment>
<dbReference type="SUPFAM" id="SSF52833">
    <property type="entry name" value="Thioredoxin-like"/>
    <property type="match status" value="1"/>
</dbReference>
<dbReference type="AlphaFoldDB" id="A0A2A2TD82"/>
<dbReference type="Pfam" id="PF00043">
    <property type="entry name" value="GST_C"/>
    <property type="match status" value="1"/>
</dbReference>
<dbReference type="SUPFAM" id="SSF47616">
    <property type="entry name" value="GST C-terminal domain-like"/>
    <property type="match status" value="1"/>
</dbReference>
<dbReference type="GO" id="GO:0004364">
    <property type="term" value="F:glutathione transferase activity"/>
    <property type="evidence" value="ECO:0007669"/>
    <property type="project" value="TreeGrafter"/>
</dbReference>
<dbReference type="InterPro" id="IPR040079">
    <property type="entry name" value="Glutathione_S-Trfase"/>
</dbReference>
<dbReference type="InterPro" id="IPR010987">
    <property type="entry name" value="Glutathione-S-Trfase_C-like"/>
</dbReference>
<keyword evidence="5" id="KW-1185">Reference proteome</keyword>
<accession>A0A2A2TD82</accession>
<name>A0A2A2TD82_9CYAN</name>
<dbReference type="SFLD" id="SFLDS00019">
    <property type="entry name" value="Glutathione_Transferase_(cytos"/>
    <property type="match status" value="1"/>
</dbReference>
<evidence type="ECO:0000259" key="2">
    <source>
        <dbReference type="PROSITE" id="PS50404"/>
    </source>
</evidence>
<protein>
    <submittedName>
        <fullName evidence="4">Glutathione S-transferase</fullName>
    </submittedName>
</protein>
<dbReference type="InterPro" id="IPR036249">
    <property type="entry name" value="Thioredoxin-like_sf"/>
</dbReference>
<comment type="caution">
    <text evidence="4">The sequence shown here is derived from an EMBL/GenBank/DDBJ whole genome shotgun (WGS) entry which is preliminary data.</text>
</comment>
<dbReference type="Pfam" id="PF13409">
    <property type="entry name" value="GST_N_2"/>
    <property type="match status" value="1"/>
</dbReference>
<dbReference type="SFLD" id="SFLDG00358">
    <property type="entry name" value="Main_(cytGST)"/>
    <property type="match status" value="1"/>
</dbReference>
<dbReference type="CDD" id="cd00570">
    <property type="entry name" value="GST_N_family"/>
    <property type="match status" value="1"/>
</dbReference>
<dbReference type="Proteomes" id="UP000218238">
    <property type="component" value="Unassembled WGS sequence"/>
</dbReference>
<proteinExistence type="predicted"/>
<evidence type="ECO:0000256" key="1">
    <source>
        <dbReference type="ARBA" id="ARBA00011738"/>
    </source>
</evidence>
<organism evidence="4 5">
    <name type="scientific">Brunnivagina elsteri CCALA 953</name>
    <dbReference type="NCBI Taxonomy" id="987040"/>
    <lineage>
        <taxon>Bacteria</taxon>
        <taxon>Bacillati</taxon>
        <taxon>Cyanobacteriota</taxon>
        <taxon>Cyanophyceae</taxon>
        <taxon>Nostocales</taxon>
        <taxon>Calotrichaceae</taxon>
        <taxon>Brunnivagina</taxon>
    </lineage>
</organism>
<dbReference type="Gene3D" id="3.40.30.10">
    <property type="entry name" value="Glutaredoxin"/>
    <property type="match status" value="1"/>
</dbReference>
<dbReference type="InterPro" id="IPR004045">
    <property type="entry name" value="Glutathione_S-Trfase_N"/>
</dbReference>
<dbReference type="EMBL" id="NTFS01000355">
    <property type="protein sequence ID" value="PAX51661.1"/>
    <property type="molecule type" value="Genomic_DNA"/>
</dbReference>
<dbReference type="InterPro" id="IPR004046">
    <property type="entry name" value="GST_C"/>
</dbReference>
<dbReference type="PROSITE" id="PS50404">
    <property type="entry name" value="GST_NTER"/>
    <property type="match status" value="1"/>
</dbReference>